<feature type="compositionally biased region" description="Polar residues" evidence="3">
    <location>
        <begin position="411"/>
        <end position="425"/>
    </location>
</feature>
<feature type="repeat" description="RCC1" evidence="2">
    <location>
        <begin position="209"/>
        <end position="260"/>
    </location>
</feature>
<protein>
    <recommendedName>
        <fullName evidence="6">X-linked retinitis pigmentosa GTPase regulator</fullName>
    </recommendedName>
</protein>
<keyword evidence="5" id="KW-1185">Reference proteome</keyword>
<name>A0AAN8JXG5_PATCE</name>
<evidence type="ECO:0000256" key="1">
    <source>
        <dbReference type="ARBA" id="ARBA00022737"/>
    </source>
</evidence>
<dbReference type="Pfam" id="PF00415">
    <property type="entry name" value="RCC1"/>
    <property type="match status" value="6"/>
</dbReference>
<evidence type="ECO:0000256" key="2">
    <source>
        <dbReference type="PROSITE-ProRule" id="PRU00235"/>
    </source>
</evidence>
<feature type="repeat" description="RCC1" evidence="2">
    <location>
        <begin position="312"/>
        <end position="365"/>
    </location>
</feature>
<comment type="caution">
    <text evidence="4">The sequence shown here is derived from an EMBL/GenBank/DDBJ whole genome shotgun (WGS) entry which is preliminary data.</text>
</comment>
<feature type="repeat" description="RCC1" evidence="2">
    <location>
        <begin position="159"/>
        <end position="208"/>
    </location>
</feature>
<feature type="repeat" description="RCC1" evidence="2">
    <location>
        <begin position="107"/>
        <end position="158"/>
    </location>
</feature>
<dbReference type="InterPro" id="IPR000408">
    <property type="entry name" value="Reg_chr_condens"/>
</dbReference>
<feature type="repeat" description="RCC1" evidence="2">
    <location>
        <begin position="13"/>
        <end position="54"/>
    </location>
</feature>
<feature type="repeat" description="RCC1" evidence="2">
    <location>
        <begin position="261"/>
        <end position="311"/>
    </location>
</feature>
<dbReference type="Gene3D" id="2.130.10.30">
    <property type="entry name" value="Regulator of chromosome condensation 1/beta-lactamase-inhibitor protein II"/>
    <property type="match status" value="1"/>
</dbReference>
<dbReference type="PROSITE" id="PS00626">
    <property type="entry name" value="RCC1_2"/>
    <property type="match status" value="4"/>
</dbReference>
<gene>
    <name evidence="4" type="ORF">SNE40_005676</name>
</gene>
<dbReference type="AlphaFoldDB" id="A0AAN8JXG5"/>
<dbReference type="InterPro" id="IPR051210">
    <property type="entry name" value="Ub_ligase/GEF_domain"/>
</dbReference>
<dbReference type="Proteomes" id="UP001347796">
    <property type="component" value="Unassembled WGS sequence"/>
</dbReference>
<dbReference type="PANTHER" id="PTHR22870:SF440">
    <property type="entry name" value="RETINITIS PIGMENTOSA GTPASE REGULATOR B-RELATED"/>
    <property type="match status" value="1"/>
</dbReference>
<organism evidence="4 5">
    <name type="scientific">Patella caerulea</name>
    <name type="common">Rayed Mediterranean limpet</name>
    <dbReference type="NCBI Taxonomy" id="87958"/>
    <lineage>
        <taxon>Eukaryota</taxon>
        <taxon>Metazoa</taxon>
        <taxon>Spiralia</taxon>
        <taxon>Lophotrochozoa</taxon>
        <taxon>Mollusca</taxon>
        <taxon>Gastropoda</taxon>
        <taxon>Patellogastropoda</taxon>
        <taxon>Patelloidea</taxon>
        <taxon>Patellidae</taxon>
        <taxon>Patella</taxon>
    </lineage>
</organism>
<dbReference type="SUPFAM" id="SSF50985">
    <property type="entry name" value="RCC1/BLIP-II"/>
    <property type="match status" value="1"/>
</dbReference>
<evidence type="ECO:0000313" key="4">
    <source>
        <dbReference type="EMBL" id="KAK6187712.1"/>
    </source>
</evidence>
<accession>A0AAN8JXG5</accession>
<feature type="repeat" description="RCC1" evidence="2">
    <location>
        <begin position="55"/>
        <end position="106"/>
    </location>
</feature>
<evidence type="ECO:0000256" key="3">
    <source>
        <dbReference type="SAM" id="MobiDB-lite"/>
    </source>
</evidence>
<dbReference type="PROSITE" id="PS50012">
    <property type="entry name" value="RCC1_3"/>
    <property type="match status" value="7"/>
</dbReference>
<evidence type="ECO:0008006" key="6">
    <source>
        <dbReference type="Google" id="ProtNLM"/>
    </source>
</evidence>
<dbReference type="PANTHER" id="PTHR22870">
    <property type="entry name" value="REGULATOR OF CHROMOSOME CONDENSATION"/>
    <property type="match status" value="1"/>
</dbReference>
<dbReference type="InterPro" id="IPR009091">
    <property type="entry name" value="RCC1/BLIP-II"/>
</dbReference>
<sequence>MDGMEEIEIPVSGAIFTFGKSHLSEFLPNQFWVNNDSVVDISCGDEHTVLVAESGRVFVFGNNAQGQLGLGNDITTKKPSCIKSIKNEKIKLVACGRSHTVFASESGYLYSCGSNSESQLGLKEVRQVDKPQCINGVEPQQYKMLSCGADHSVALTVNGEVYVWGGGDDGKLGLGDEQEHNIPTLLSFDEKITCISCGYYHTAFVTESGKLYTFGETDEGKLGLENSVREVLTPHHVSSIPEKVKAVSCGGSHTAVVTVDGKVYTFGDGSNGQLGRGTSELQLWTPKCVELGFKAVDVSCGENFTAIISENGFLYTCGNGRHGRLAQEQDSYSNQFIPQRVNRFRQFFVHKVACGGCHMIVSATKHVEDSSNRRHSINSMNDIGLLNEARVRRRQLHNMSLNKTMPVLPQLSRNNSKPKMLNQTMPHPLSKKKLTKRTR</sequence>
<keyword evidence="1" id="KW-0677">Repeat</keyword>
<dbReference type="EMBL" id="JAZGQO010000004">
    <property type="protein sequence ID" value="KAK6187712.1"/>
    <property type="molecule type" value="Genomic_DNA"/>
</dbReference>
<feature type="compositionally biased region" description="Basic residues" evidence="3">
    <location>
        <begin position="429"/>
        <end position="439"/>
    </location>
</feature>
<reference evidence="4 5" key="1">
    <citation type="submission" date="2024-01" db="EMBL/GenBank/DDBJ databases">
        <title>The genome of the rayed Mediterranean limpet Patella caerulea (Linnaeus, 1758).</title>
        <authorList>
            <person name="Anh-Thu Weber A."/>
            <person name="Halstead-Nussloch G."/>
        </authorList>
    </citation>
    <scope>NUCLEOTIDE SEQUENCE [LARGE SCALE GENOMIC DNA]</scope>
    <source>
        <strain evidence="4">AATW-2023a</strain>
        <tissue evidence="4">Whole specimen</tissue>
    </source>
</reference>
<proteinExistence type="predicted"/>
<feature type="region of interest" description="Disordered" evidence="3">
    <location>
        <begin position="409"/>
        <end position="439"/>
    </location>
</feature>
<dbReference type="PRINTS" id="PR00633">
    <property type="entry name" value="RCCNDNSATION"/>
</dbReference>
<evidence type="ECO:0000313" key="5">
    <source>
        <dbReference type="Proteomes" id="UP001347796"/>
    </source>
</evidence>